<dbReference type="PANTHER" id="PTHR43245">
    <property type="entry name" value="BIFUNCTIONAL POLYMYXIN RESISTANCE PROTEIN ARNA"/>
    <property type="match status" value="1"/>
</dbReference>
<dbReference type="CDD" id="cd12919">
    <property type="entry name" value="VKOR_2"/>
    <property type="match status" value="1"/>
</dbReference>
<keyword evidence="6" id="KW-0560">Oxidoreductase</keyword>
<evidence type="ECO:0000256" key="9">
    <source>
        <dbReference type="ARBA" id="ARBA00023284"/>
    </source>
</evidence>
<evidence type="ECO:0000259" key="11">
    <source>
        <dbReference type="Pfam" id="PF01370"/>
    </source>
</evidence>
<evidence type="ECO:0000259" key="13">
    <source>
        <dbReference type="Pfam" id="PF07884"/>
    </source>
</evidence>
<evidence type="ECO:0000256" key="6">
    <source>
        <dbReference type="ARBA" id="ARBA00023002"/>
    </source>
</evidence>
<feature type="domain" description="SPW repeat-containing integral membrane" evidence="12">
    <location>
        <begin position="393"/>
        <end position="486"/>
    </location>
</feature>
<feature type="transmembrane region" description="Helical" evidence="10">
    <location>
        <begin position="419"/>
        <end position="438"/>
    </location>
</feature>
<feature type="transmembrane region" description="Helical" evidence="10">
    <location>
        <begin position="516"/>
        <end position="537"/>
    </location>
</feature>
<feature type="transmembrane region" description="Helical" evidence="10">
    <location>
        <begin position="606"/>
        <end position="633"/>
    </location>
</feature>
<evidence type="ECO:0000256" key="5">
    <source>
        <dbReference type="ARBA" id="ARBA00022989"/>
    </source>
</evidence>
<evidence type="ECO:0000256" key="10">
    <source>
        <dbReference type="SAM" id="Phobius"/>
    </source>
</evidence>
<dbReference type="GO" id="GO:0048038">
    <property type="term" value="F:quinone binding"/>
    <property type="evidence" value="ECO:0007669"/>
    <property type="project" value="UniProtKB-KW"/>
</dbReference>
<evidence type="ECO:0000313" key="14">
    <source>
        <dbReference type="EMBL" id="QIK41471.1"/>
    </source>
</evidence>
<dbReference type="RefSeq" id="WP_166192316.1">
    <property type="nucleotide sequence ID" value="NZ_CP049811.1"/>
</dbReference>
<keyword evidence="8" id="KW-1015">Disulfide bond</keyword>
<keyword evidence="5 10" id="KW-1133">Transmembrane helix</keyword>
<protein>
    <submittedName>
        <fullName evidence="14">NAD-dependent epimerase/dehydratase family protein</fullName>
    </submittedName>
</protein>
<dbReference type="InterPro" id="IPR038354">
    <property type="entry name" value="VKOR_sf"/>
</dbReference>
<evidence type="ECO:0000259" key="12">
    <source>
        <dbReference type="Pfam" id="PF03779"/>
    </source>
</evidence>
<comment type="similarity">
    <text evidence="2">Belongs to the VKOR family.</text>
</comment>
<dbReference type="InterPro" id="IPR050177">
    <property type="entry name" value="Lipid_A_modif_metabolic_enz"/>
</dbReference>
<evidence type="ECO:0000256" key="2">
    <source>
        <dbReference type="ARBA" id="ARBA00006214"/>
    </source>
</evidence>
<evidence type="ECO:0000256" key="7">
    <source>
        <dbReference type="ARBA" id="ARBA00023136"/>
    </source>
</evidence>
<keyword evidence="15" id="KW-1185">Reference proteome</keyword>
<dbReference type="GO" id="GO:0016020">
    <property type="term" value="C:membrane"/>
    <property type="evidence" value="ECO:0007669"/>
    <property type="project" value="UniProtKB-SubCell"/>
</dbReference>
<gene>
    <name evidence="14" type="ORF">G8E03_12250</name>
</gene>
<evidence type="ECO:0000256" key="4">
    <source>
        <dbReference type="ARBA" id="ARBA00022719"/>
    </source>
</evidence>
<dbReference type="InterPro" id="IPR012932">
    <property type="entry name" value="VKOR"/>
</dbReference>
<sequence length="824" mass="89799">MSDQSEAIIVITGAAGKIGSELSRKLSASYRVIGLDLPDAVGDGQDDLIGCDITDPSSVSQAMDTLRDKAGGRPVASVIHLAAYFDFSGEQRPQYEIVNENGTRNLLRGLQELEVEQFVYSGTMLVHRPGVPGERITEDTPIEPGWAYPQSKARTEEIIREEAGEIPVVFLHLAGLYDAETAVPTLSHQIVRIYERTFKSHVFSGDPHAGQAFIHKSDMLTVFERVVERREVLESGEVILAGEPDTMSYEALQDRIGKLIHGEETWPTLVVPAPIAKLGAKVQTDTEPVVPDPLDEGEKPFIRPFMIDMSSDHYALDISKARTLLDWQPEHDISQDLPALIDTLKSDPLGWYEANGITPPPWLKSVDARGADAEQLRQDHETEFRTLHRNNLWAAWANAGLGVWLLTSPPLLNHDHVGLVISDVVAGVLLAIAGLLSLSWRMSWARYCAAAIGCWVMFAPLVFWTDSGAAYLNSTITGMLAVAFALCLPPTPGISPAAARTGPTIPKGWSYSPSDWFQRLPVILLAVVGLLVSRYLAGYQLGTIDHVWEPFFAGTVDGKNGTEQIITSDVSKSWPVPDAGLGALTYSLEILVGIIGSSRRWRTMPWLVVVFGIMIVPLGAVSIFFIAIQPILIGTYSTLALIAAAAMVWQIPFSLDELVATFQFLRRRHRAGQPWMRVFFTGDTDEGPDDTPVDDFERSPKEIVVDMLSGGLTFPWTLMASIGIGILLMLSPLVFPWGSGVAATNHIIGVLVITVSVTALAPVARVGRFLNALMGVVLLFAPLVAAAGWTALGFSVVVGLALIVLSIPRGPVHSSFGTWDRFIW</sequence>
<dbReference type="GO" id="GO:0016491">
    <property type="term" value="F:oxidoreductase activity"/>
    <property type="evidence" value="ECO:0007669"/>
    <property type="project" value="UniProtKB-KW"/>
</dbReference>
<evidence type="ECO:0000256" key="8">
    <source>
        <dbReference type="ARBA" id="ARBA00023157"/>
    </source>
</evidence>
<feature type="domain" description="Vitamin K epoxide reductase" evidence="13">
    <location>
        <begin position="521"/>
        <end position="653"/>
    </location>
</feature>
<feature type="transmembrane region" description="Helical" evidence="10">
    <location>
        <begin position="639"/>
        <end position="660"/>
    </location>
</feature>
<feature type="transmembrane region" description="Helical" evidence="10">
    <location>
        <begin position="776"/>
        <end position="807"/>
    </location>
</feature>
<dbReference type="InterPro" id="IPR005530">
    <property type="entry name" value="SPW"/>
</dbReference>
<keyword evidence="9" id="KW-0676">Redox-active center</keyword>
<keyword evidence="4" id="KW-0874">Quinone</keyword>
<dbReference type="Proteomes" id="UP000500791">
    <property type="component" value="Chromosome"/>
</dbReference>
<feature type="transmembrane region" description="Helical" evidence="10">
    <location>
        <begin position="747"/>
        <end position="764"/>
    </location>
</feature>
<dbReference type="Pfam" id="PF03779">
    <property type="entry name" value="SPW"/>
    <property type="match status" value="1"/>
</dbReference>
<dbReference type="EMBL" id="CP049811">
    <property type="protein sequence ID" value="QIK41471.1"/>
    <property type="molecule type" value="Genomic_DNA"/>
</dbReference>
<reference evidence="14 15" key="1">
    <citation type="submission" date="2020-03" db="EMBL/GenBank/DDBJ databases">
        <title>Complete genome sequence of Monaibacterium sp. ALG8 with diverse plasmids.</title>
        <authorList>
            <person name="Sun C."/>
        </authorList>
    </citation>
    <scope>NUCLEOTIDE SEQUENCE [LARGE SCALE GENOMIC DNA]</scope>
    <source>
        <strain evidence="14 15">ALG8</strain>
    </source>
</reference>
<dbReference type="Pfam" id="PF07884">
    <property type="entry name" value="VKOR"/>
    <property type="match status" value="1"/>
</dbReference>
<feature type="transmembrane region" description="Helical" evidence="10">
    <location>
        <begin position="716"/>
        <end position="735"/>
    </location>
</feature>
<dbReference type="Pfam" id="PF01370">
    <property type="entry name" value="Epimerase"/>
    <property type="match status" value="1"/>
</dbReference>
<evidence type="ECO:0000256" key="1">
    <source>
        <dbReference type="ARBA" id="ARBA00004141"/>
    </source>
</evidence>
<dbReference type="KEGG" id="mon:G8E03_12250"/>
<feature type="transmembrane region" description="Helical" evidence="10">
    <location>
        <begin position="444"/>
        <end position="464"/>
    </location>
</feature>
<accession>A0A6G7VN71</accession>
<evidence type="ECO:0000313" key="15">
    <source>
        <dbReference type="Proteomes" id="UP000500791"/>
    </source>
</evidence>
<keyword evidence="3 10" id="KW-0812">Transmembrane</keyword>
<comment type="subcellular location">
    <subcellularLocation>
        <location evidence="1">Membrane</location>
        <topology evidence="1">Multi-pass membrane protein</topology>
    </subcellularLocation>
</comment>
<dbReference type="SUPFAM" id="SSF51735">
    <property type="entry name" value="NAD(P)-binding Rossmann-fold domains"/>
    <property type="match status" value="1"/>
</dbReference>
<name>A0A6G7VN71_9RHOB</name>
<proteinExistence type="inferred from homology"/>
<keyword evidence="7 10" id="KW-0472">Membrane</keyword>
<dbReference type="InterPro" id="IPR036291">
    <property type="entry name" value="NAD(P)-bd_dom_sf"/>
</dbReference>
<dbReference type="Gene3D" id="1.20.1440.130">
    <property type="entry name" value="VKOR domain"/>
    <property type="match status" value="1"/>
</dbReference>
<dbReference type="InterPro" id="IPR001509">
    <property type="entry name" value="Epimerase_deHydtase"/>
</dbReference>
<organism evidence="14 15">
    <name type="scientific">Pontivivens nitratireducens</name>
    <dbReference type="NCBI Taxonomy" id="2758038"/>
    <lineage>
        <taxon>Bacteria</taxon>
        <taxon>Pseudomonadati</taxon>
        <taxon>Pseudomonadota</taxon>
        <taxon>Alphaproteobacteria</taxon>
        <taxon>Rhodobacterales</taxon>
        <taxon>Paracoccaceae</taxon>
        <taxon>Pontivivens</taxon>
    </lineage>
</organism>
<dbReference type="AlphaFoldDB" id="A0A6G7VN71"/>
<dbReference type="Gene3D" id="3.40.50.720">
    <property type="entry name" value="NAD(P)-binding Rossmann-like Domain"/>
    <property type="match status" value="1"/>
</dbReference>
<evidence type="ECO:0000256" key="3">
    <source>
        <dbReference type="ARBA" id="ARBA00022692"/>
    </source>
</evidence>
<feature type="domain" description="NAD-dependent epimerase/dehydratase" evidence="11">
    <location>
        <begin position="9"/>
        <end position="241"/>
    </location>
</feature>